<keyword evidence="3" id="KW-1185">Reference proteome</keyword>
<organism evidence="2 3">
    <name type="scientific">Massarina eburnea CBS 473.64</name>
    <dbReference type="NCBI Taxonomy" id="1395130"/>
    <lineage>
        <taxon>Eukaryota</taxon>
        <taxon>Fungi</taxon>
        <taxon>Dikarya</taxon>
        <taxon>Ascomycota</taxon>
        <taxon>Pezizomycotina</taxon>
        <taxon>Dothideomycetes</taxon>
        <taxon>Pleosporomycetidae</taxon>
        <taxon>Pleosporales</taxon>
        <taxon>Massarineae</taxon>
        <taxon>Massarinaceae</taxon>
        <taxon>Massarina</taxon>
    </lineage>
</organism>
<dbReference type="Gene3D" id="2.130.10.10">
    <property type="entry name" value="YVTN repeat-like/Quinoprotein amine dehydrogenase"/>
    <property type="match status" value="1"/>
</dbReference>
<dbReference type="SMART" id="SM00320">
    <property type="entry name" value="WD40"/>
    <property type="match status" value="3"/>
</dbReference>
<reference evidence="2" key="1">
    <citation type="journal article" date="2020" name="Stud. Mycol.">
        <title>101 Dothideomycetes genomes: a test case for predicting lifestyles and emergence of pathogens.</title>
        <authorList>
            <person name="Haridas S."/>
            <person name="Albert R."/>
            <person name="Binder M."/>
            <person name="Bloem J."/>
            <person name="Labutti K."/>
            <person name="Salamov A."/>
            <person name="Andreopoulos B."/>
            <person name="Baker S."/>
            <person name="Barry K."/>
            <person name="Bills G."/>
            <person name="Bluhm B."/>
            <person name="Cannon C."/>
            <person name="Castanera R."/>
            <person name="Culley D."/>
            <person name="Daum C."/>
            <person name="Ezra D."/>
            <person name="Gonzalez J."/>
            <person name="Henrissat B."/>
            <person name="Kuo A."/>
            <person name="Liang C."/>
            <person name="Lipzen A."/>
            <person name="Lutzoni F."/>
            <person name="Magnuson J."/>
            <person name="Mondo S."/>
            <person name="Nolan M."/>
            <person name="Ohm R."/>
            <person name="Pangilinan J."/>
            <person name="Park H.-J."/>
            <person name="Ramirez L."/>
            <person name="Alfaro M."/>
            <person name="Sun H."/>
            <person name="Tritt A."/>
            <person name="Yoshinaga Y."/>
            <person name="Zwiers L.-H."/>
            <person name="Turgeon B."/>
            <person name="Goodwin S."/>
            <person name="Spatafora J."/>
            <person name="Crous P."/>
            <person name="Grigoriev I."/>
        </authorList>
    </citation>
    <scope>NUCLEOTIDE SEQUENCE</scope>
    <source>
        <strain evidence="2">CBS 473.64</strain>
    </source>
</reference>
<accession>A0A6A6RRQ6</accession>
<evidence type="ECO:0000256" key="1">
    <source>
        <dbReference type="SAM" id="MobiDB-lite"/>
    </source>
</evidence>
<dbReference type="InterPro" id="IPR051150">
    <property type="entry name" value="SWT21/TCAB1_mRNA_Telomere"/>
</dbReference>
<evidence type="ECO:0000313" key="3">
    <source>
        <dbReference type="Proteomes" id="UP000799753"/>
    </source>
</evidence>
<dbReference type="InterPro" id="IPR036322">
    <property type="entry name" value="WD40_repeat_dom_sf"/>
</dbReference>
<sequence length="472" mass="51183">MSAAGIQFRCLASTRVCEEELGREVNCEEELSREVKDGEEVDTEGKTASPKSDQRHVACIQNAQLSPDGTCIFTSDADRKFSVYAVAVDGLDNAAAKSLTPYAQFQSADPIWAFAANPRFNCRDSTTTTVLVSRRGQYISLHNTLWNKSQFYSDEAEFLQTYKQTESPVDISTKIEHYKLVSSTTEAVTGPLSLAYSRPGTSFYAGHRNSIAVFDIENRSGPIRTIKTIPSTSNKLKGGGVGFKGDIAALSVSPLDGTIAAGSRTRYVGLYDHRAKEQVTSFGLPGMLYEKKTHDPALEPMAGDGVTHMKWSPDGTYLYIAERKSDALLMYDVRNFSFALGYCAGRAALTNQTLGFDVWGSWGGCVENQKHEIWAGGTDGRVRVWRDPYMAEGAVEPDEVLDVSGGEPDGGSVVASLVHKDGNLATIARGGRELRCGAESTGRGMRRGVREWGSLDILGLASNATTNENMAG</sequence>
<evidence type="ECO:0008006" key="4">
    <source>
        <dbReference type="Google" id="ProtNLM"/>
    </source>
</evidence>
<dbReference type="InterPro" id="IPR001680">
    <property type="entry name" value="WD40_rpt"/>
</dbReference>
<proteinExistence type="predicted"/>
<dbReference type="AlphaFoldDB" id="A0A6A6RRQ6"/>
<dbReference type="PANTHER" id="PTHR13211">
    <property type="entry name" value="TELOMERASE CAJAL BODY PROTEIN 1"/>
    <property type="match status" value="1"/>
</dbReference>
<dbReference type="Proteomes" id="UP000799753">
    <property type="component" value="Unassembled WGS sequence"/>
</dbReference>
<evidence type="ECO:0000313" key="2">
    <source>
        <dbReference type="EMBL" id="KAF2638030.1"/>
    </source>
</evidence>
<dbReference type="EMBL" id="MU006791">
    <property type="protein sequence ID" value="KAF2638030.1"/>
    <property type="molecule type" value="Genomic_DNA"/>
</dbReference>
<gene>
    <name evidence="2" type="ORF">P280DRAFT_88409</name>
</gene>
<dbReference type="PANTHER" id="PTHR13211:SF0">
    <property type="entry name" value="TELOMERASE CAJAL BODY PROTEIN 1"/>
    <property type="match status" value="1"/>
</dbReference>
<protein>
    <recommendedName>
        <fullName evidence="4">WD40 repeat-like protein</fullName>
    </recommendedName>
</protein>
<dbReference type="InterPro" id="IPR015943">
    <property type="entry name" value="WD40/YVTN_repeat-like_dom_sf"/>
</dbReference>
<dbReference type="SUPFAM" id="SSF50978">
    <property type="entry name" value="WD40 repeat-like"/>
    <property type="match status" value="1"/>
</dbReference>
<name>A0A6A6RRQ6_9PLEO</name>
<feature type="region of interest" description="Disordered" evidence="1">
    <location>
        <begin position="32"/>
        <end position="53"/>
    </location>
</feature>
<dbReference type="OrthoDB" id="239865at2759"/>